<sequence length="157" mass="17535">MRETKVIFRVKFPINFNVLIGHLFFVGLFLFILSDSIREGQIEGIEYFTLPVAGLLGIMWLAAAILALIGPRTLQLDSGSVTLGGKALQCSEIHEIIIHQDFMGLVNVAILPKGKRIVPVHWAFRLIDDRVASLKALEAWAASNDVDLGWGHFVRWL</sequence>
<organism evidence="2 3">
    <name type="scientific">Paenibacillus enshidis</name>
    <dbReference type="NCBI Taxonomy" id="1458439"/>
    <lineage>
        <taxon>Bacteria</taxon>
        <taxon>Bacillati</taxon>
        <taxon>Bacillota</taxon>
        <taxon>Bacilli</taxon>
        <taxon>Bacillales</taxon>
        <taxon>Paenibacillaceae</taxon>
        <taxon>Paenibacillus</taxon>
    </lineage>
</organism>
<evidence type="ECO:0000256" key="1">
    <source>
        <dbReference type="SAM" id="Phobius"/>
    </source>
</evidence>
<keyword evidence="1" id="KW-1133">Transmembrane helix</keyword>
<evidence type="ECO:0008006" key="4">
    <source>
        <dbReference type="Google" id="ProtNLM"/>
    </source>
</evidence>
<keyword evidence="1" id="KW-0812">Transmembrane</keyword>
<keyword evidence="1" id="KW-0472">Membrane</keyword>
<accession>A0ABV5AUJ4</accession>
<feature type="transmembrane region" description="Helical" evidence="1">
    <location>
        <begin position="12"/>
        <end position="33"/>
    </location>
</feature>
<evidence type="ECO:0000313" key="3">
    <source>
        <dbReference type="Proteomes" id="UP001580346"/>
    </source>
</evidence>
<protein>
    <recommendedName>
        <fullName evidence="4">PH domain-containing protein</fullName>
    </recommendedName>
</protein>
<comment type="caution">
    <text evidence="2">The sequence shown here is derived from an EMBL/GenBank/DDBJ whole genome shotgun (WGS) entry which is preliminary data.</text>
</comment>
<gene>
    <name evidence="2" type="ORF">ACE41H_14035</name>
</gene>
<name>A0ABV5AUJ4_9BACL</name>
<feature type="transmembrane region" description="Helical" evidence="1">
    <location>
        <begin position="45"/>
        <end position="69"/>
    </location>
</feature>
<evidence type="ECO:0000313" key="2">
    <source>
        <dbReference type="EMBL" id="MFB5267884.1"/>
    </source>
</evidence>
<dbReference type="Proteomes" id="UP001580346">
    <property type="component" value="Unassembled WGS sequence"/>
</dbReference>
<dbReference type="EMBL" id="JBHHMI010000011">
    <property type="protein sequence ID" value="MFB5267884.1"/>
    <property type="molecule type" value="Genomic_DNA"/>
</dbReference>
<dbReference type="RefSeq" id="WP_375355919.1">
    <property type="nucleotide sequence ID" value="NZ_JBHHMI010000011.1"/>
</dbReference>
<keyword evidence="3" id="KW-1185">Reference proteome</keyword>
<proteinExistence type="predicted"/>
<reference evidence="2 3" key="1">
    <citation type="submission" date="2024-09" db="EMBL/GenBank/DDBJ databases">
        <title>Paenibacillus zeirhizospherea sp. nov., isolated from surface of the maize (Zea mays) roots in a horticulture field, Hungary.</title>
        <authorList>
            <person name="Marton D."/>
            <person name="Farkas M."/>
            <person name="Bedics A."/>
            <person name="Toth E."/>
            <person name="Tancsics A."/>
            <person name="Boka K."/>
            <person name="Maroti G."/>
            <person name="Kriszt B."/>
            <person name="Cserhati M."/>
        </authorList>
    </citation>
    <scope>NUCLEOTIDE SEQUENCE [LARGE SCALE GENOMIC DNA]</scope>
    <source>
        <strain evidence="2 3">KCTC 33519</strain>
    </source>
</reference>